<evidence type="ECO:0000256" key="3">
    <source>
        <dbReference type="ARBA" id="ARBA00023136"/>
    </source>
</evidence>
<reference evidence="7 8" key="1">
    <citation type="submission" date="2019-06" db="EMBL/GenBank/DDBJ databases">
        <authorList>
            <person name="Li M."/>
        </authorList>
    </citation>
    <scope>NUCLEOTIDE SEQUENCE [LARGE SCALE GENOMIC DNA]</scope>
    <source>
        <strain evidence="7 8">BGMRC2036</strain>
    </source>
</reference>
<dbReference type="OrthoDB" id="7366154at2"/>
<comment type="subcellular location">
    <subcellularLocation>
        <location evidence="4">Endomembrane system</location>
        <topology evidence="4">Single-pass membrane protein</topology>
    </subcellularLocation>
</comment>
<sequence length="222" mass="24462">MASVKDLLEEELIFGARDREARWRKIALVSLTFGAAGCLLAGVEALVIDKPPPVLVPFDPATGVALPQARVGTIGMHEKEAVLQSLIHAYVHDRETYNQLDNDLRIKSVIDRSTGEALTSLNGLWDAANPNYPPSVYGSHARIDVAIASITQISNQRAQARITKRLTSPDGVSEGTFVVTLAYDFEPSTLRDLQDIWNNPFGFKVKDYRVVAERFKAKEASQ</sequence>
<dbReference type="Proteomes" id="UP000318801">
    <property type="component" value="Unassembled WGS sequence"/>
</dbReference>
<keyword evidence="2 5" id="KW-1133">Transmembrane helix</keyword>
<evidence type="ECO:0000256" key="2">
    <source>
        <dbReference type="ARBA" id="ARBA00022989"/>
    </source>
</evidence>
<evidence type="ECO:0000256" key="1">
    <source>
        <dbReference type="ARBA" id="ARBA00022692"/>
    </source>
</evidence>
<evidence type="ECO:0000259" key="6">
    <source>
        <dbReference type="Pfam" id="PF04335"/>
    </source>
</evidence>
<dbReference type="AlphaFoldDB" id="A0A506U259"/>
<accession>A0A506U259</accession>
<evidence type="ECO:0000256" key="5">
    <source>
        <dbReference type="SAM" id="Phobius"/>
    </source>
</evidence>
<gene>
    <name evidence="7" type="ORF">FJU08_20875</name>
</gene>
<feature type="domain" description="Bacterial virulence protein VirB8" evidence="6">
    <location>
        <begin position="9"/>
        <end position="213"/>
    </location>
</feature>
<keyword evidence="1 5" id="KW-0812">Transmembrane</keyword>
<evidence type="ECO:0000313" key="7">
    <source>
        <dbReference type="EMBL" id="TPW27065.1"/>
    </source>
</evidence>
<protein>
    <submittedName>
        <fullName evidence="7">Type IV secretion system protein</fullName>
    </submittedName>
</protein>
<dbReference type="InterPro" id="IPR007430">
    <property type="entry name" value="VirB8"/>
</dbReference>
<evidence type="ECO:0000313" key="8">
    <source>
        <dbReference type="Proteomes" id="UP000318801"/>
    </source>
</evidence>
<organism evidence="7 8">
    <name type="scientific">Martelella alba</name>
    <dbReference type="NCBI Taxonomy" id="2590451"/>
    <lineage>
        <taxon>Bacteria</taxon>
        <taxon>Pseudomonadati</taxon>
        <taxon>Pseudomonadota</taxon>
        <taxon>Alphaproteobacteria</taxon>
        <taxon>Hyphomicrobiales</taxon>
        <taxon>Aurantimonadaceae</taxon>
        <taxon>Martelella</taxon>
    </lineage>
</organism>
<dbReference type="RefSeq" id="WP_141150995.1">
    <property type="nucleotide sequence ID" value="NZ_VHLG01000020.1"/>
</dbReference>
<dbReference type="GO" id="GO:0012505">
    <property type="term" value="C:endomembrane system"/>
    <property type="evidence" value="ECO:0007669"/>
    <property type="project" value="UniProtKB-SubCell"/>
</dbReference>
<dbReference type="InterPro" id="IPR032710">
    <property type="entry name" value="NTF2-like_dom_sf"/>
</dbReference>
<comment type="caution">
    <text evidence="7">The sequence shown here is derived from an EMBL/GenBank/DDBJ whole genome shotgun (WGS) entry which is preliminary data.</text>
</comment>
<name>A0A506U259_9HYPH</name>
<dbReference type="EMBL" id="VHLG01000020">
    <property type="protein sequence ID" value="TPW27065.1"/>
    <property type="molecule type" value="Genomic_DNA"/>
</dbReference>
<keyword evidence="8" id="KW-1185">Reference proteome</keyword>
<feature type="transmembrane region" description="Helical" evidence="5">
    <location>
        <begin position="26"/>
        <end position="48"/>
    </location>
</feature>
<keyword evidence="3 5" id="KW-0472">Membrane</keyword>
<dbReference type="SUPFAM" id="SSF54427">
    <property type="entry name" value="NTF2-like"/>
    <property type="match status" value="1"/>
</dbReference>
<dbReference type="Pfam" id="PF04335">
    <property type="entry name" value="VirB8"/>
    <property type="match status" value="1"/>
</dbReference>
<dbReference type="GO" id="GO:0016020">
    <property type="term" value="C:membrane"/>
    <property type="evidence" value="ECO:0007669"/>
    <property type="project" value="InterPro"/>
</dbReference>
<dbReference type="Gene3D" id="3.10.450.230">
    <property type="entry name" value="VirB8 protein"/>
    <property type="match status" value="1"/>
</dbReference>
<evidence type="ECO:0000256" key="4">
    <source>
        <dbReference type="ARBA" id="ARBA00037847"/>
    </source>
</evidence>
<dbReference type="CDD" id="cd16424">
    <property type="entry name" value="VirB8"/>
    <property type="match status" value="1"/>
</dbReference>
<proteinExistence type="predicted"/>